<evidence type="ECO:0000256" key="5">
    <source>
        <dbReference type="SAM" id="SignalP"/>
    </source>
</evidence>
<comment type="caution">
    <text evidence="7">The sequence shown here is derived from an EMBL/GenBank/DDBJ whole genome shotgun (WGS) entry which is preliminary data.</text>
</comment>
<comment type="subcellular location">
    <subcellularLocation>
        <location evidence="1">Membrane</location>
        <topology evidence="1">Single-pass membrane protein</topology>
    </subcellularLocation>
</comment>
<dbReference type="InterPro" id="IPR007452">
    <property type="entry name" value="TamB_C"/>
</dbReference>
<keyword evidence="8" id="KW-1185">Reference proteome</keyword>
<organism evidence="7 8">
    <name type="scientific">Roseovarius aquimarinus</name>
    <dbReference type="NCBI Taxonomy" id="1229156"/>
    <lineage>
        <taxon>Bacteria</taxon>
        <taxon>Pseudomonadati</taxon>
        <taxon>Pseudomonadota</taxon>
        <taxon>Alphaproteobacteria</taxon>
        <taxon>Rhodobacterales</taxon>
        <taxon>Roseobacteraceae</taxon>
        <taxon>Roseovarius</taxon>
    </lineage>
</organism>
<dbReference type="Proteomes" id="UP001607157">
    <property type="component" value="Unassembled WGS sequence"/>
</dbReference>
<dbReference type="RefSeq" id="WP_377172348.1">
    <property type="nucleotide sequence ID" value="NZ_JBHTJC010000003.1"/>
</dbReference>
<gene>
    <name evidence="7" type="ORF">ACGRVM_13220</name>
</gene>
<feature type="domain" description="Translocation and assembly module TamB C-terminal" evidence="6">
    <location>
        <begin position="1058"/>
        <end position="1405"/>
    </location>
</feature>
<keyword evidence="3" id="KW-1133">Transmembrane helix</keyword>
<proteinExistence type="predicted"/>
<sequence>MRQTSPHSRAHRILACLAVGLLAATLLMPRGAVAQDEDRGLLQGFIEDNLSGAGREVRIEGFEGALSSEATLDLLTVADDQGIWLTLRDVRLNWSRLALLRGRLEVSNLSAAEIIVPRLPEAEETVDVPDAEATGFSLPDLPVSVNVDEIAVERLELGAPLLGEEVVLSLLGSVVLADGEGSAQLEIGRLDRANDAITLAASYANETRTLGIDLDVNEEAGGIASKLMGIPGAPSLALTVQGDAPLSDFTADITLATDGEERLGGTVTVRAPAPAEGETDAPLSFAADIRGDIAPVFAPEYREFFGTEMALVVDGSKPANGGLGIETLSLTAAALTLDGSLQMGADGWPERFDLTGRVASGDGSPVLLPVAGERTELGSLDLRLTYDLAQGEEWDLSLTAEGLERPDLALASASLSGGGTISKGEGTAPGRVDGALDMAATRLDLEDPNLAAALGDALSGDITFDWTQGAPFTLNELSVDGSDYSVTGEAALIGLGAEAEPLRVTANVAVDAADIERFAGLAGTALDGAVNLRVDGGYTPSDGTLEAEITGTAQDLAVGQPRLDPLLRGRTELDVAARRTGEGTFLDTLRVTSPTTDLTASAAYKSDGSTAELALSLDDASLVEPALQGPARLTARADQDGNSWKIKVGASGPGEATVTADGTIELVDLKPGIFDLRASAVASDFAPYSALAGRDLAGAASVVVDAQGNAGTLSGQAELSMNGQDLSVDIAQLDPILRGSSSAEISAQRSADGALTLSKALLTTPMIDADVTGYMGADGAAQVIADVTGSDLVVGIPQADRILRGTSRAQIEALRSADGTITLKRGDIETPMLDAEATGFYNADGAAQAVVDVAGDNLAIGIPQVDQLLRGASSLEAEIARRADGTIVIDRADLDTSQLTANASGTLGTDGSSAATIDARLANVALFAPGIPGPATVSGTVRGDGGGYVVDLDGTGPAGLTADVSGRIASGGSLNLSLRGRAPLALANSFISPRSLSGVAQFDLAVNGPPALSSVTGTITTSGAGAALPNAKLALEGINTNIRLTGSAAQIDATAGLNTGGRLVVGGRVGLAAPYQADIGIDLQNLGITDPGLYTTTANGRINFNGPAAGGATISGIVNLGQVDVRIPSGAISSGASLPGLEHVNEPAAVRRTRAFADLLDNGNGAEGSGGGGPGYTLDLNINAPSQIFIRGRGLDAELGGRLRLGGTTKNVIPEGQFNLVRGRLDLLGKRLDLTQGNLRLQGSFTPFLLLVAQTESGDIQISITIEGPADEPEITFSSQPELPQDQVVSQLIFGRDLSQISAFQALQLASAVRTLAGQGGGGVVGSLREATGLDNLDVTTGADDQTEVRAGKYLSENVYSEVEVDSEGQTQINLNLRINRRLKAKGSFGADGNSGLGIFFEKDY</sequence>
<evidence type="ECO:0000259" key="6">
    <source>
        <dbReference type="Pfam" id="PF04357"/>
    </source>
</evidence>
<dbReference type="PANTHER" id="PTHR36985:SF1">
    <property type="entry name" value="TRANSLOCATION AND ASSEMBLY MODULE SUBUNIT TAMB"/>
    <property type="match status" value="1"/>
</dbReference>
<protein>
    <submittedName>
        <fullName evidence="7">Translocation/assembly module TamB domain-containing protein</fullName>
    </submittedName>
</protein>
<dbReference type="EMBL" id="JBIHMM010000003">
    <property type="protein sequence ID" value="MFH0254860.1"/>
    <property type="molecule type" value="Genomic_DNA"/>
</dbReference>
<accession>A0ABW7IBQ7</accession>
<evidence type="ECO:0000256" key="1">
    <source>
        <dbReference type="ARBA" id="ARBA00004167"/>
    </source>
</evidence>
<name>A0ABW7IBQ7_9RHOB</name>
<dbReference type="Pfam" id="PF04357">
    <property type="entry name" value="TamB"/>
    <property type="match status" value="1"/>
</dbReference>
<feature type="chain" id="PRO_5045262644" evidence="5">
    <location>
        <begin position="35"/>
        <end position="1405"/>
    </location>
</feature>
<evidence type="ECO:0000256" key="3">
    <source>
        <dbReference type="ARBA" id="ARBA00022989"/>
    </source>
</evidence>
<evidence type="ECO:0000313" key="8">
    <source>
        <dbReference type="Proteomes" id="UP001607157"/>
    </source>
</evidence>
<feature type="signal peptide" evidence="5">
    <location>
        <begin position="1"/>
        <end position="34"/>
    </location>
</feature>
<evidence type="ECO:0000256" key="2">
    <source>
        <dbReference type="ARBA" id="ARBA00022692"/>
    </source>
</evidence>
<keyword evidence="2" id="KW-0812">Transmembrane</keyword>
<evidence type="ECO:0000313" key="7">
    <source>
        <dbReference type="EMBL" id="MFH0254860.1"/>
    </source>
</evidence>
<keyword evidence="5" id="KW-0732">Signal</keyword>
<reference evidence="7 8" key="1">
    <citation type="submission" date="2024-10" db="EMBL/GenBank/DDBJ databases">
        <authorList>
            <person name="Yang X.-N."/>
        </authorList>
    </citation>
    <scope>NUCLEOTIDE SEQUENCE [LARGE SCALE GENOMIC DNA]</scope>
    <source>
        <strain evidence="7 8">CAU 1059</strain>
    </source>
</reference>
<dbReference type="PANTHER" id="PTHR36985">
    <property type="entry name" value="TRANSLOCATION AND ASSEMBLY MODULE SUBUNIT TAMB"/>
    <property type="match status" value="1"/>
</dbReference>
<keyword evidence="4" id="KW-0472">Membrane</keyword>
<evidence type="ECO:0000256" key="4">
    <source>
        <dbReference type="ARBA" id="ARBA00023136"/>
    </source>
</evidence>